<evidence type="ECO:0000313" key="2">
    <source>
        <dbReference type="EMBL" id="SVB86856.1"/>
    </source>
</evidence>
<sequence length="83" mass="8828">MDIMHRAGAWVIGLTHISVMLLTLGIVWGVLFGGAVPFIGGDVVGNILGIITELGSAGLAGLIALAVIFWLFRHQNRFDDVVD</sequence>
<accession>A0A382HHU5</accession>
<reference evidence="2" key="1">
    <citation type="submission" date="2018-05" db="EMBL/GenBank/DDBJ databases">
        <authorList>
            <person name="Lanie J.A."/>
            <person name="Ng W.-L."/>
            <person name="Kazmierczak K.M."/>
            <person name="Andrzejewski T.M."/>
            <person name="Davidsen T.M."/>
            <person name="Wayne K.J."/>
            <person name="Tettelin H."/>
            <person name="Glass J.I."/>
            <person name="Rusch D."/>
            <person name="Podicherti R."/>
            <person name="Tsui H.-C.T."/>
            <person name="Winkler M.E."/>
        </authorList>
    </citation>
    <scope>NUCLEOTIDE SEQUENCE</scope>
</reference>
<evidence type="ECO:0000256" key="1">
    <source>
        <dbReference type="SAM" id="Phobius"/>
    </source>
</evidence>
<keyword evidence="1" id="KW-1133">Transmembrane helix</keyword>
<gene>
    <name evidence="2" type="ORF">METZ01_LOCUS239710</name>
</gene>
<protein>
    <submittedName>
        <fullName evidence="2">Uncharacterized protein</fullName>
    </submittedName>
</protein>
<dbReference type="EMBL" id="UINC01061360">
    <property type="protein sequence ID" value="SVB86856.1"/>
    <property type="molecule type" value="Genomic_DNA"/>
</dbReference>
<keyword evidence="1" id="KW-0472">Membrane</keyword>
<feature type="transmembrane region" description="Helical" evidence="1">
    <location>
        <begin position="7"/>
        <end position="31"/>
    </location>
</feature>
<feature type="transmembrane region" description="Helical" evidence="1">
    <location>
        <begin position="43"/>
        <end position="72"/>
    </location>
</feature>
<keyword evidence="1" id="KW-0812">Transmembrane</keyword>
<proteinExistence type="predicted"/>
<dbReference type="AlphaFoldDB" id="A0A382HHU5"/>
<name>A0A382HHU5_9ZZZZ</name>
<organism evidence="2">
    <name type="scientific">marine metagenome</name>
    <dbReference type="NCBI Taxonomy" id="408172"/>
    <lineage>
        <taxon>unclassified sequences</taxon>
        <taxon>metagenomes</taxon>
        <taxon>ecological metagenomes</taxon>
    </lineage>
</organism>